<sequence length="151" mass="17492">MWNLIRTRHGREIFPTRSNNKLKIGTFSCDLSDPTSPIVKVDEYNGGYTNETLDCRIVSIGSTRESAFVDCRFPELINLEIDRASRSTFIRCSFPKLRSIRIREGDEVFFSCSFARLSQDEVERKLFSNCRLEGVHPDCTYLYEGTSELDW</sequence>
<accession>A0A6C0J1R9</accession>
<proteinExistence type="predicted"/>
<reference evidence="1" key="1">
    <citation type="journal article" date="2020" name="Nature">
        <title>Giant virus diversity and host interactions through global metagenomics.</title>
        <authorList>
            <person name="Schulz F."/>
            <person name="Roux S."/>
            <person name="Paez-Espino D."/>
            <person name="Jungbluth S."/>
            <person name="Walsh D.A."/>
            <person name="Denef V.J."/>
            <person name="McMahon K.D."/>
            <person name="Konstantinidis K.T."/>
            <person name="Eloe-Fadrosh E.A."/>
            <person name="Kyrpides N.C."/>
            <person name="Woyke T."/>
        </authorList>
    </citation>
    <scope>NUCLEOTIDE SEQUENCE</scope>
    <source>
        <strain evidence="1">GVMAG-M-3300025572-1</strain>
    </source>
</reference>
<dbReference type="AlphaFoldDB" id="A0A6C0J1R9"/>
<evidence type="ECO:0000313" key="1">
    <source>
        <dbReference type="EMBL" id="QHT97897.1"/>
    </source>
</evidence>
<name>A0A6C0J1R9_9ZZZZ</name>
<protein>
    <submittedName>
        <fullName evidence="1">Uncharacterized protein</fullName>
    </submittedName>
</protein>
<organism evidence="1">
    <name type="scientific">viral metagenome</name>
    <dbReference type="NCBI Taxonomy" id="1070528"/>
    <lineage>
        <taxon>unclassified sequences</taxon>
        <taxon>metagenomes</taxon>
        <taxon>organismal metagenomes</taxon>
    </lineage>
</organism>
<dbReference type="EMBL" id="MN740284">
    <property type="protein sequence ID" value="QHT97897.1"/>
    <property type="molecule type" value="Genomic_DNA"/>
</dbReference>